<comment type="caution">
    <text evidence="4">The sequence shown here is derived from an EMBL/GenBank/DDBJ whole genome shotgun (WGS) entry which is preliminary data.</text>
</comment>
<dbReference type="EMBL" id="JNUP01000064">
    <property type="protein sequence ID" value="KGE71845.1"/>
    <property type="molecule type" value="Genomic_DNA"/>
</dbReference>
<keyword evidence="2" id="KW-0812">Transmembrane</keyword>
<evidence type="ECO:0000313" key="5">
    <source>
        <dbReference type="Proteomes" id="UP000029692"/>
    </source>
</evidence>
<sequence>MIPIQLPTLPVMRGILSGLVVLYGLSLASTHTRQGFGIFVLTAGLQLVRELTPLSSHPVFFSLIEGVVLILLLLPMGRYSPDIRRHLLISLVAYLGLGIASGPGSALHQVLVFPGFQLSLLIIMHTRIRTERYQDRLHLSQMNQTLSLMNTTLRSMGTLLDGGKTGAELYGTILSGAVEHVYADAGILFLVEDGQQGILRVEQTRGRPPLLQEITPVGNSEGADYYRAEDLFPASAPYIQEAIQEGVTRWHVLPGQPKGCRVIGLSPLLVDQKVYGIIVLFQFRSSRIPRDHQRSQYNQYISHAGITLETVFSLWKAQELRLHTAEGDYIGQAQKHLLPKALPPAPGAEYEVLSRPARGVHSDYWDVFPGPQGNTAFLVSDIAGKGMLSTLTMTIIRGTANLIGGSERKAGEVVTWLNRAITRRLKLDRFANLVYLNLQPSLGTVECAGTSHQNMMIYRLETGSIETVTSDQPALGIDPGTEYLSTSVPVDSGDIILVYTDGVVESVNPQGIQYTSRNLARLLVEAHHYPVRAIRERIQEDLLRFEEGAGNHDDQTLVVIKVK</sequence>
<dbReference type="Gene3D" id="3.60.40.10">
    <property type="entry name" value="PPM-type phosphatase domain"/>
    <property type="match status" value="1"/>
</dbReference>
<dbReference type="AlphaFoldDB" id="A0A098QVK8"/>
<dbReference type="SMART" id="SM00331">
    <property type="entry name" value="PP2C_SIG"/>
    <property type="match status" value="1"/>
</dbReference>
<keyword evidence="2" id="KW-0472">Membrane</keyword>
<dbReference type="SUPFAM" id="SSF55781">
    <property type="entry name" value="GAF domain-like"/>
    <property type="match status" value="1"/>
</dbReference>
<protein>
    <recommendedName>
        <fullName evidence="3">PPM-type phosphatase domain-containing protein</fullName>
    </recommendedName>
</protein>
<dbReference type="RefSeq" id="WP_037547654.1">
    <property type="nucleotide sequence ID" value="NZ_JNUP01000064.1"/>
</dbReference>
<accession>A0A098QVK8</accession>
<dbReference type="PANTHER" id="PTHR43156">
    <property type="entry name" value="STAGE II SPORULATION PROTEIN E-RELATED"/>
    <property type="match status" value="1"/>
</dbReference>
<keyword evidence="5" id="KW-1185">Reference proteome</keyword>
<dbReference type="PANTHER" id="PTHR43156:SF2">
    <property type="entry name" value="STAGE II SPORULATION PROTEIN E"/>
    <property type="match status" value="1"/>
</dbReference>
<proteinExistence type="predicted"/>
<evidence type="ECO:0000256" key="1">
    <source>
        <dbReference type="ARBA" id="ARBA00022801"/>
    </source>
</evidence>
<organism evidence="4 5">
    <name type="scientific">Spirochaeta lutea</name>
    <dbReference type="NCBI Taxonomy" id="1480694"/>
    <lineage>
        <taxon>Bacteria</taxon>
        <taxon>Pseudomonadati</taxon>
        <taxon>Spirochaetota</taxon>
        <taxon>Spirochaetia</taxon>
        <taxon>Spirochaetales</taxon>
        <taxon>Spirochaetaceae</taxon>
        <taxon>Spirochaeta</taxon>
    </lineage>
</organism>
<dbReference type="SUPFAM" id="SSF81606">
    <property type="entry name" value="PP2C-like"/>
    <property type="match status" value="1"/>
</dbReference>
<dbReference type="InterPro" id="IPR036457">
    <property type="entry name" value="PPM-type-like_dom_sf"/>
</dbReference>
<dbReference type="InterPro" id="IPR029016">
    <property type="entry name" value="GAF-like_dom_sf"/>
</dbReference>
<dbReference type="eggNOG" id="COG2208">
    <property type="taxonomic scope" value="Bacteria"/>
</dbReference>
<dbReference type="InterPro" id="IPR001932">
    <property type="entry name" value="PPM-type_phosphatase-like_dom"/>
</dbReference>
<evidence type="ECO:0000259" key="3">
    <source>
        <dbReference type="SMART" id="SM00331"/>
    </source>
</evidence>
<keyword evidence="1" id="KW-0378">Hydrolase</keyword>
<gene>
    <name evidence="4" type="ORF">DC28_08425</name>
</gene>
<reference evidence="4 5" key="1">
    <citation type="submission" date="2014-05" db="EMBL/GenBank/DDBJ databases">
        <title>De novo Genome Sequence of Spirocheata sp.</title>
        <authorList>
            <person name="Shivani Y."/>
            <person name="Subhash Y."/>
            <person name="Tushar L."/>
            <person name="Sasikala C."/>
            <person name="Ramana C.V."/>
        </authorList>
    </citation>
    <scope>NUCLEOTIDE SEQUENCE [LARGE SCALE GENOMIC DNA]</scope>
    <source>
        <strain evidence="4 5">JC230</strain>
    </source>
</reference>
<dbReference type="Gene3D" id="3.30.450.40">
    <property type="match status" value="1"/>
</dbReference>
<feature type="transmembrane region" description="Helical" evidence="2">
    <location>
        <begin position="54"/>
        <end position="74"/>
    </location>
</feature>
<keyword evidence="2" id="KW-1133">Transmembrane helix</keyword>
<dbReference type="Proteomes" id="UP000029692">
    <property type="component" value="Unassembled WGS sequence"/>
</dbReference>
<dbReference type="InterPro" id="IPR052016">
    <property type="entry name" value="Bact_Sigma-Reg"/>
</dbReference>
<dbReference type="Pfam" id="PF07228">
    <property type="entry name" value="SpoIIE"/>
    <property type="match status" value="1"/>
</dbReference>
<feature type="transmembrane region" description="Helical" evidence="2">
    <location>
        <begin position="86"/>
        <end position="104"/>
    </location>
</feature>
<evidence type="ECO:0000313" key="4">
    <source>
        <dbReference type="EMBL" id="KGE71845.1"/>
    </source>
</evidence>
<name>A0A098QVK8_9SPIO</name>
<dbReference type="STRING" id="1480694.DC28_08425"/>
<feature type="domain" description="PPM-type phosphatase" evidence="3">
    <location>
        <begin position="345"/>
        <end position="562"/>
    </location>
</feature>
<evidence type="ECO:0000256" key="2">
    <source>
        <dbReference type="SAM" id="Phobius"/>
    </source>
</evidence>
<dbReference type="GO" id="GO:0016791">
    <property type="term" value="F:phosphatase activity"/>
    <property type="evidence" value="ECO:0007669"/>
    <property type="project" value="TreeGrafter"/>
</dbReference>